<reference evidence="1 2" key="1">
    <citation type="journal article" date="2019" name="Int. J. Syst. Evol. Microbiol.">
        <title>The Global Catalogue of Microorganisms (GCM) 10K type strain sequencing project: providing services to taxonomists for standard genome sequencing and annotation.</title>
        <authorList>
            <consortium name="The Broad Institute Genomics Platform"/>
            <consortium name="The Broad Institute Genome Sequencing Center for Infectious Disease"/>
            <person name="Wu L."/>
            <person name="Ma J."/>
        </authorList>
    </citation>
    <scope>NUCLEOTIDE SEQUENCE [LARGE SCALE GENOMIC DNA]</scope>
    <source>
        <strain evidence="1 2">JCM 6486</strain>
    </source>
</reference>
<dbReference type="EMBL" id="BAAACP010000002">
    <property type="protein sequence ID" value="GAA0861923.1"/>
    <property type="molecule type" value="Genomic_DNA"/>
</dbReference>
<evidence type="ECO:0000313" key="1">
    <source>
        <dbReference type="EMBL" id="GAA0861923.1"/>
    </source>
</evidence>
<sequence length="165" mass="20137">MKKILLILLLVILYNNIGINGYCDDYYIDNKLNRFIENKVDSRYILLYLNYNYKSIEDKSLKETIIDKFILYNERYLDLYQTQFDNMYEKNVKNLQTKQNLKSELNILNNIYSYDDINNHKFNFIDNKPNIVRDLKKIYLRGYKIIINNNKFKLTVNYDFLKKAY</sequence>
<organism evidence="1 2">
    <name type="scientific">Paraclostridium tenue</name>
    <dbReference type="NCBI Taxonomy" id="1737"/>
    <lineage>
        <taxon>Bacteria</taxon>
        <taxon>Bacillati</taxon>
        <taxon>Bacillota</taxon>
        <taxon>Clostridia</taxon>
        <taxon>Peptostreptococcales</taxon>
        <taxon>Peptostreptococcaceae</taxon>
        <taxon>Paraclostridium</taxon>
    </lineage>
</organism>
<proteinExistence type="predicted"/>
<accession>A0ABN1LYV7</accession>
<comment type="caution">
    <text evidence="1">The sequence shown here is derived from an EMBL/GenBank/DDBJ whole genome shotgun (WGS) entry which is preliminary data.</text>
</comment>
<protein>
    <submittedName>
        <fullName evidence="1">Uncharacterized protein</fullName>
    </submittedName>
</protein>
<keyword evidence="2" id="KW-1185">Reference proteome</keyword>
<name>A0ABN1LYV7_9FIRM</name>
<gene>
    <name evidence="1" type="ORF">GCM10008917_05220</name>
</gene>
<dbReference type="RefSeq" id="WP_346041972.1">
    <property type="nucleotide sequence ID" value="NZ_BAAACP010000002.1"/>
</dbReference>
<dbReference type="Proteomes" id="UP001400965">
    <property type="component" value="Unassembled WGS sequence"/>
</dbReference>
<evidence type="ECO:0000313" key="2">
    <source>
        <dbReference type="Proteomes" id="UP001400965"/>
    </source>
</evidence>